<dbReference type="EMBL" id="CAJNXB010000692">
    <property type="protein sequence ID" value="CAF3086751.1"/>
    <property type="molecule type" value="Genomic_DNA"/>
</dbReference>
<feature type="compositionally biased region" description="Acidic residues" evidence="1">
    <location>
        <begin position="54"/>
        <end position="68"/>
    </location>
</feature>
<dbReference type="Proteomes" id="UP000663873">
    <property type="component" value="Unassembled WGS sequence"/>
</dbReference>
<evidence type="ECO:0000313" key="5">
    <source>
        <dbReference type="EMBL" id="CAF4173236.1"/>
    </source>
</evidence>
<organism evidence="7 8">
    <name type="scientific">Rotaria socialis</name>
    <dbReference type="NCBI Taxonomy" id="392032"/>
    <lineage>
        <taxon>Eukaryota</taxon>
        <taxon>Metazoa</taxon>
        <taxon>Spiralia</taxon>
        <taxon>Gnathifera</taxon>
        <taxon>Rotifera</taxon>
        <taxon>Eurotatoria</taxon>
        <taxon>Bdelloidea</taxon>
        <taxon>Philodinida</taxon>
        <taxon>Philodinidae</taxon>
        <taxon>Rotaria</taxon>
    </lineage>
</organism>
<feature type="compositionally biased region" description="Polar residues" evidence="1">
    <location>
        <begin position="1"/>
        <end position="10"/>
    </location>
</feature>
<dbReference type="Proteomes" id="UP000663862">
    <property type="component" value="Unassembled WGS sequence"/>
</dbReference>
<dbReference type="Proteomes" id="UP000663833">
    <property type="component" value="Unassembled WGS sequence"/>
</dbReference>
<dbReference type="EMBL" id="CAJOBQ010000530">
    <property type="protein sequence ID" value="CAF4374951.1"/>
    <property type="molecule type" value="Genomic_DNA"/>
</dbReference>
<keyword evidence="9" id="KW-1185">Reference proteome</keyword>
<dbReference type="Proteomes" id="UP000663825">
    <property type="component" value="Unassembled WGS sequence"/>
</dbReference>
<sequence length="68" mass="7717">MENQYLSSTPKMKKTTKGLIDPKEHLVNHDTVVQYNHQLQEKISNTGEKRALPSDDDDSSVMDADNDD</sequence>
<dbReference type="EMBL" id="CAJOBR010000248">
    <property type="protein sequence ID" value="CAF4486443.1"/>
    <property type="molecule type" value="Genomic_DNA"/>
</dbReference>
<evidence type="ECO:0000256" key="1">
    <source>
        <dbReference type="SAM" id="MobiDB-lite"/>
    </source>
</evidence>
<evidence type="ECO:0000313" key="2">
    <source>
        <dbReference type="EMBL" id="CAF3086751.1"/>
    </source>
</evidence>
<name>A0A820UL46_9BILA</name>
<dbReference type="EMBL" id="CAJNYD010004193">
    <property type="protein sequence ID" value="CAF3578461.1"/>
    <property type="molecule type" value="Genomic_DNA"/>
</dbReference>
<evidence type="ECO:0000313" key="9">
    <source>
        <dbReference type="Proteomes" id="UP000663873"/>
    </source>
</evidence>
<comment type="caution">
    <text evidence="7">The sequence shown here is derived from an EMBL/GenBank/DDBJ whole genome shotgun (WGS) entry which is preliminary data.</text>
</comment>
<accession>A0A820UL46</accession>
<proteinExistence type="predicted"/>
<feature type="region of interest" description="Disordered" evidence="1">
    <location>
        <begin position="1"/>
        <end position="23"/>
    </location>
</feature>
<evidence type="ECO:0000313" key="4">
    <source>
        <dbReference type="EMBL" id="CAF4156482.1"/>
    </source>
</evidence>
<dbReference type="EMBL" id="CAJOBP010000291">
    <property type="protein sequence ID" value="CAF4156482.1"/>
    <property type="molecule type" value="Genomic_DNA"/>
</dbReference>
<reference evidence="7" key="1">
    <citation type="submission" date="2021-02" db="EMBL/GenBank/DDBJ databases">
        <authorList>
            <person name="Nowell W R."/>
        </authorList>
    </citation>
    <scope>NUCLEOTIDE SEQUENCE</scope>
</reference>
<evidence type="ECO:0000313" key="6">
    <source>
        <dbReference type="EMBL" id="CAF4374951.1"/>
    </source>
</evidence>
<protein>
    <submittedName>
        <fullName evidence="7">Uncharacterized protein</fullName>
    </submittedName>
</protein>
<evidence type="ECO:0000313" key="3">
    <source>
        <dbReference type="EMBL" id="CAF3578461.1"/>
    </source>
</evidence>
<dbReference type="Proteomes" id="UP000663851">
    <property type="component" value="Unassembled WGS sequence"/>
</dbReference>
<feature type="region of interest" description="Disordered" evidence="1">
    <location>
        <begin position="42"/>
        <end position="68"/>
    </location>
</feature>
<dbReference type="Proteomes" id="UP000663848">
    <property type="component" value="Unassembled WGS sequence"/>
</dbReference>
<gene>
    <name evidence="5" type="ORF">HFQ381_LOCUS5741</name>
    <name evidence="3" type="ORF">LUA448_LOCUS29321</name>
    <name evidence="7" type="ORF">QYT958_LOCUS3490</name>
    <name evidence="2" type="ORF">TIS948_LOCUS6070</name>
    <name evidence="6" type="ORF">TSG867_LOCUS11159</name>
    <name evidence="4" type="ORF">UJA718_LOCUS3787</name>
</gene>
<dbReference type="EMBL" id="CAJOBO010000245">
    <property type="protein sequence ID" value="CAF4173236.1"/>
    <property type="molecule type" value="Genomic_DNA"/>
</dbReference>
<dbReference type="AlphaFoldDB" id="A0A820UL46"/>
<evidence type="ECO:0000313" key="8">
    <source>
        <dbReference type="Proteomes" id="UP000663848"/>
    </source>
</evidence>
<evidence type="ECO:0000313" key="7">
    <source>
        <dbReference type="EMBL" id="CAF4486443.1"/>
    </source>
</evidence>